<proteinExistence type="predicted"/>
<dbReference type="HOGENOM" id="CLU_985718_0_0_9"/>
<comment type="caution">
    <text evidence="2">The sequence shown here is derived from an EMBL/GenBank/DDBJ whole genome shotgun (WGS) entry which is preliminary data.</text>
</comment>
<evidence type="ECO:0000313" key="3">
    <source>
        <dbReference type="Proteomes" id="UP000005316"/>
    </source>
</evidence>
<dbReference type="EMBL" id="AFPZ01000125">
    <property type="protein sequence ID" value="EGQ19128.1"/>
    <property type="molecule type" value="Genomic_DNA"/>
</dbReference>
<organism evidence="2 3">
    <name type="scientific">Sporosarcina newyorkensis 2681</name>
    <dbReference type="NCBI Taxonomy" id="1027292"/>
    <lineage>
        <taxon>Bacteria</taxon>
        <taxon>Bacillati</taxon>
        <taxon>Bacillota</taxon>
        <taxon>Bacilli</taxon>
        <taxon>Bacillales</taxon>
        <taxon>Caryophanaceae</taxon>
        <taxon>Sporosarcina</taxon>
    </lineage>
</organism>
<evidence type="ECO:0000313" key="2">
    <source>
        <dbReference type="EMBL" id="EGQ19128.1"/>
    </source>
</evidence>
<evidence type="ECO:0000256" key="1">
    <source>
        <dbReference type="SAM" id="SignalP"/>
    </source>
</evidence>
<dbReference type="RefSeq" id="WP_009499495.1">
    <property type="nucleotide sequence ID" value="NZ_GL983009.1"/>
</dbReference>
<accession>F9DY78</accession>
<keyword evidence="1" id="KW-0732">Signal</keyword>
<protein>
    <submittedName>
        <fullName evidence="2">Uncharacterized protein</fullName>
    </submittedName>
</protein>
<dbReference type="AlphaFoldDB" id="F9DY78"/>
<name>F9DY78_9BACL</name>
<dbReference type="eggNOG" id="ENOG5032R6K">
    <property type="taxonomic scope" value="Bacteria"/>
</dbReference>
<sequence length="313" mass="34824">MKTKILTFLSLFLFLSFNIQGVKASTNLSNEQVNQLENLGFTEEEITYMSDEELEKNLKIDGELVSKVTQYFKVIESIPSNKLNSNMYGVNSENVSKVEEVSEEVYWKEVNAVLNNDLDLNAKAGNVNPDVSQTSYKTITTTISTITSKKTYRVKNSITWHIMPANRKIDVIGTAINSAFWAPDPGTQGGQQAWTKGYNCNKSDTTHSTTYSTSSAGWKKDSSGYALLIDLPDSVSSSYPCNVEKVKKMSAFSYYNASKIGVASRIDAYGKYYHQERTIAISPSITFYPASFGVSASQSKDFTPTETHALFNF</sequence>
<dbReference type="Proteomes" id="UP000005316">
    <property type="component" value="Unassembled WGS sequence"/>
</dbReference>
<reference evidence="2 3" key="1">
    <citation type="submission" date="2011-04" db="EMBL/GenBank/DDBJ databases">
        <authorList>
            <person name="Muzny D."/>
            <person name="Qin X."/>
            <person name="Deng J."/>
            <person name="Jiang H."/>
            <person name="Liu Y."/>
            <person name="Qu J."/>
            <person name="Song X.-Z."/>
            <person name="Zhang L."/>
            <person name="Thornton R."/>
            <person name="Coyle M."/>
            <person name="Francisco L."/>
            <person name="Jackson L."/>
            <person name="Javaid M."/>
            <person name="Korchina V."/>
            <person name="Kovar C."/>
            <person name="Mata R."/>
            <person name="Mathew T."/>
            <person name="Ngo R."/>
            <person name="Nguyen L."/>
            <person name="Nguyen N."/>
            <person name="Okwuonu G."/>
            <person name="Ongeri F."/>
            <person name="Pham C."/>
            <person name="Simmons D."/>
            <person name="Wilczek-Boney K."/>
            <person name="Hale W."/>
            <person name="Jakkamsetti A."/>
            <person name="Pham P."/>
            <person name="Ruth R."/>
            <person name="San Lucas F."/>
            <person name="Warren J."/>
            <person name="Zhang J."/>
            <person name="Zhao Z."/>
            <person name="Zhou C."/>
            <person name="Zhu D."/>
            <person name="Lee S."/>
            <person name="Bess C."/>
            <person name="Blankenburg K."/>
            <person name="Forbes L."/>
            <person name="Fu Q."/>
            <person name="Gubbala S."/>
            <person name="Hirani K."/>
            <person name="Jayaseelan J.C."/>
            <person name="Lara F."/>
            <person name="Munidasa M."/>
            <person name="Palculict T."/>
            <person name="Patil S."/>
            <person name="Pu L.-L."/>
            <person name="Saada N."/>
            <person name="Tang L."/>
            <person name="Weissenberger G."/>
            <person name="Zhu Y."/>
            <person name="Hemphill L."/>
            <person name="Shang Y."/>
            <person name="Youmans B."/>
            <person name="Ayvaz T."/>
            <person name="Ross M."/>
            <person name="Santibanez J."/>
            <person name="Aqrawi P."/>
            <person name="Gross S."/>
            <person name="Joshi V."/>
            <person name="Fowler G."/>
            <person name="Nazareth L."/>
            <person name="Reid J."/>
            <person name="Worley K."/>
            <person name="Petrosino J."/>
            <person name="Highlander S."/>
            <person name="Gibbs R."/>
        </authorList>
    </citation>
    <scope>NUCLEOTIDE SEQUENCE [LARGE SCALE GENOMIC DNA]</scope>
    <source>
        <strain evidence="2 3">2681</strain>
    </source>
</reference>
<dbReference type="OrthoDB" id="2974088at2"/>
<feature type="signal peptide" evidence="1">
    <location>
        <begin position="1"/>
        <end position="24"/>
    </location>
</feature>
<feature type="chain" id="PRO_5003388152" evidence="1">
    <location>
        <begin position="25"/>
        <end position="313"/>
    </location>
</feature>
<gene>
    <name evidence="2" type="ORF">HMPREF9372_3759</name>
</gene>